<accession>A0ABN9WDJ5</accession>
<feature type="region of interest" description="Disordered" evidence="1">
    <location>
        <begin position="133"/>
        <end position="177"/>
    </location>
</feature>
<comment type="caution">
    <text evidence="2">The sequence shown here is derived from an EMBL/GenBank/DDBJ whole genome shotgun (WGS) entry which is preliminary data.</text>
</comment>
<keyword evidence="3" id="KW-1185">Reference proteome</keyword>
<feature type="region of interest" description="Disordered" evidence="1">
    <location>
        <begin position="109"/>
        <end position="128"/>
    </location>
</feature>
<feature type="compositionally biased region" description="Basic and acidic residues" evidence="1">
    <location>
        <begin position="163"/>
        <end position="177"/>
    </location>
</feature>
<sequence>MLVKKVAARVFEGAASAAVDLHTGKVDVKKLAAHVITWNDDELSEKVTHRSSGDVVDIAKGYKWSKEFRIASPLVGAEAQVCRPGDRTGAPIFKFFPLGKGPHKYMVDPEGDGLKQRTENHSREIDEEIDKARAGEACADDKLPPSAEKVQIKRKASKMARQSAKEKRQKMEQGCDE</sequence>
<feature type="compositionally biased region" description="Basic and acidic residues" evidence="1">
    <location>
        <begin position="112"/>
        <end position="128"/>
    </location>
</feature>
<evidence type="ECO:0000313" key="3">
    <source>
        <dbReference type="Proteomes" id="UP001189429"/>
    </source>
</evidence>
<evidence type="ECO:0008006" key="4">
    <source>
        <dbReference type="Google" id="ProtNLM"/>
    </source>
</evidence>
<evidence type="ECO:0000256" key="1">
    <source>
        <dbReference type="SAM" id="MobiDB-lite"/>
    </source>
</evidence>
<reference evidence="2" key="1">
    <citation type="submission" date="2023-10" db="EMBL/GenBank/DDBJ databases">
        <authorList>
            <person name="Chen Y."/>
            <person name="Shah S."/>
            <person name="Dougan E. K."/>
            <person name="Thang M."/>
            <person name="Chan C."/>
        </authorList>
    </citation>
    <scope>NUCLEOTIDE SEQUENCE [LARGE SCALE GENOMIC DNA]</scope>
</reference>
<gene>
    <name evidence="2" type="ORF">PCOR1329_LOCUS66360</name>
</gene>
<name>A0ABN9WDJ5_9DINO</name>
<proteinExistence type="predicted"/>
<organism evidence="2 3">
    <name type="scientific">Prorocentrum cordatum</name>
    <dbReference type="NCBI Taxonomy" id="2364126"/>
    <lineage>
        <taxon>Eukaryota</taxon>
        <taxon>Sar</taxon>
        <taxon>Alveolata</taxon>
        <taxon>Dinophyceae</taxon>
        <taxon>Prorocentrales</taxon>
        <taxon>Prorocentraceae</taxon>
        <taxon>Prorocentrum</taxon>
    </lineage>
</organism>
<feature type="compositionally biased region" description="Basic and acidic residues" evidence="1">
    <location>
        <begin position="133"/>
        <end position="143"/>
    </location>
</feature>
<protein>
    <recommendedName>
        <fullName evidence="4">FACT complex subunit</fullName>
    </recommendedName>
</protein>
<dbReference type="Proteomes" id="UP001189429">
    <property type="component" value="Unassembled WGS sequence"/>
</dbReference>
<evidence type="ECO:0000313" key="2">
    <source>
        <dbReference type="EMBL" id="CAK0884399.1"/>
    </source>
</evidence>
<dbReference type="EMBL" id="CAUYUJ010018542">
    <property type="protein sequence ID" value="CAK0884399.1"/>
    <property type="molecule type" value="Genomic_DNA"/>
</dbReference>